<feature type="compositionally biased region" description="Polar residues" evidence="5">
    <location>
        <begin position="458"/>
        <end position="474"/>
    </location>
</feature>
<name>A0A4Y7ISC2_PAPSO</name>
<sequence>MDLVGGGEAVDPSKVVGSEENLVSVVGEKRVVVDCDETENFGVKKKARVDYGGDMKRVAELVLVLSGMGKMRGGRNPTDVEKELMVEAKEKLVEICQFMSPQDVIPKDAIRVVMEDLGLNKSADQRLGFRPSKMSIAEKYVLAKKKMEESQKLVDQSGTFSSPMLKAGYGTKADINRTMHTLHTVHKSPALGGYQAATSVVHVPSVTSPASLNQLHVNGVQSASVSRGSIGTSSGPVSSSSHLHRNGPPIRSDGRPNGSIYPSHVQAAYPIFSTANASGNHATFSPQSVAVNKVGQGNKGLDHTRNVDGTTEASTYKVALQVTRDQNSKPSVQTVHGNAIMHQPSQVTNYHQPSSVFSNHSDIAKNVQKLLHSRPPQHPNWTPPSTDYMNKSLTCQICKVTIIDVESLLVCDACEHGVHLKCLQSFNQKGIPKGEWHCPKCLISSNGKPLPPKYGRVTRNNPTQKVSSNTTKTQAPPVKVERQNEKVDPQKITANGNPDGQYLTHVGSTGGTHPVSASDSQASNASEDIGTKLSSCTKKIDEEPLPEMKSVPKEATGVCSPANSNKSKDSSTQQHQNSDSSSCQQEALTSEVKSLPNVQSGVSCPDKPSNASIDVSYQSQATCSSQDADIAEQPSNMEVSANPGHTVNTSDLIETFKCNPPSDVRQDGGDVAQIISPGTSDVGNGAKSCLRSSLDGTLSVEWVGDILHVVDEKAFYTSCLINGIVYKLQDHALFRSNNDNLRPSKLQSHAVSMGGY</sequence>
<evidence type="ECO:0008006" key="10">
    <source>
        <dbReference type="Google" id="ProtNLM"/>
    </source>
</evidence>
<keyword evidence="2 4" id="KW-0863">Zinc-finger</keyword>
<keyword evidence="9" id="KW-1185">Reference proteome</keyword>
<evidence type="ECO:0000259" key="7">
    <source>
        <dbReference type="PROSITE" id="PS50089"/>
    </source>
</evidence>
<dbReference type="Gene3D" id="3.30.40.10">
    <property type="entry name" value="Zinc/RING finger domain, C3HC4 (zinc finger)"/>
    <property type="match status" value="1"/>
</dbReference>
<evidence type="ECO:0000313" key="8">
    <source>
        <dbReference type="EMBL" id="RZC50602.1"/>
    </source>
</evidence>
<dbReference type="EMBL" id="CM010716">
    <property type="protein sequence ID" value="RZC50602.1"/>
    <property type="molecule type" value="Genomic_DNA"/>
</dbReference>
<dbReference type="InterPro" id="IPR013083">
    <property type="entry name" value="Znf_RING/FYVE/PHD"/>
</dbReference>
<dbReference type="Gramene" id="RZC50602">
    <property type="protein sequence ID" value="RZC50602"/>
    <property type="gene ID" value="C5167_019029"/>
</dbReference>
<dbReference type="STRING" id="3469.A0A4Y7ISC2"/>
<feature type="region of interest" description="Disordered" evidence="5">
    <location>
        <begin position="223"/>
        <end position="262"/>
    </location>
</feature>
<evidence type="ECO:0000256" key="1">
    <source>
        <dbReference type="ARBA" id="ARBA00022723"/>
    </source>
</evidence>
<dbReference type="OMA" id="LAMWEDI"/>
<reference evidence="8 9" key="1">
    <citation type="journal article" date="2018" name="Science">
        <title>The opium poppy genome and morphinan production.</title>
        <authorList>
            <person name="Guo L."/>
            <person name="Winzer T."/>
            <person name="Yang X."/>
            <person name="Li Y."/>
            <person name="Ning Z."/>
            <person name="He Z."/>
            <person name="Teodor R."/>
            <person name="Lu Y."/>
            <person name="Bowser T.A."/>
            <person name="Graham I.A."/>
            <person name="Ye K."/>
        </authorList>
    </citation>
    <scope>NUCLEOTIDE SEQUENCE [LARGE SCALE GENOMIC DNA]</scope>
    <source>
        <strain evidence="9">cv. HN1</strain>
        <tissue evidence="8">Leaves</tissue>
    </source>
</reference>
<proteinExistence type="predicted"/>
<feature type="compositionally biased region" description="Polar residues" evidence="5">
    <location>
        <begin position="515"/>
        <end position="537"/>
    </location>
</feature>
<dbReference type="InterPro" id="IPR011011">
    <property type="entry name" value="Znf_FYVE_PHD"/>
</dbReference>
<protein>
    <recommendedName>
        <fullName evidence="10">PHD-type domain-containing protein</fullName>
    </recommendedName>
</protein>
<feature type="domain" description="PHD-type" evidence="6">
    <location>
        <begin position="392"/>
        <end position="444"/>
    </location>
</feature>
<feature type="domain" description="RING-type" evidence="7">
    <location>
        <begin position="395"/>
        <end position="441"/>
    </location>
</feature>
<dbReference type="PROSITE" id="PS50089">
    <property type="entry name" value="ZF_RING_2"/>
    <property type="match status" value="1"/>
</dbReference>
<feature type="compositionally biased region" description="Polar residues" evidence="5">
    <location>
        <begin position="561"/>
        <end position="602"/>
    </location>
</feature>
<feature type="region of interest" description="Disordered" evidence="5">
    <location>
        <begin position="449"/>
        <end position="607"/>
    </location>
</feature>
<accession>A0A4Y7ISC2</accession>
<dbReference type="InterPro" id="IPR019786">
    <property type="entry name" value="Zinc_finger_PHD-type_CS"/>
</dbReference>
<dbReference type="Proteomes" id="UP000316621">
    <property type="component" value="Chromosome 2"/>
</dbReference>
<dbReference type="SUPFAM" id="SSF57903">
    <property type="entry name" value="FYVE/PHD zinc finger"/>
    <property type="match status" value="1"/>
</dbReference>
<dbReference type="PANTHER" id="PTHR47527:SF3">
    <property type="entry name" value="RING_FYVE_PHD ZINC FINGER SUPERFAMILY PROTEIN"/>
    <property type="match status" value="1"/>
</dbReference>
<evidence type="ECO:0000313" key="9">
    <source>
        <dbReference type="Proteomes" id="UP000316621"/>
    </source>
</evidence>
<dbReference type="InterPro" id="IPR001841">
    <property type="entry name" value="Znf_RING"/>
</dbReference>
<evidence type="ECO:0000259" key="6">
    <source>
        <dbReference type="PROSITE" id="PS50016"/>
    </source>
</evidence>
<dbReference type="PANTHER" id="PTHR47527">
    <property type="entry name" value="RING/FYVE/PHD ZINC FINGER SUPERFAMILY PROTEIN"/>
    <property type="match status" value="1"/>
</dbReference>
<keyword evidence="3" id="KW-0862">Zinc</keyword>
<dbReference type="GO" id="GO:0008270">
    <property type="term" value="F:zinc ion binding"/>
    <property type="evidence" value="ECO:0007669"/>
    <property type="project" value="UniProtKB-KW"/>
</dbReference>
<dbReference type="InterPro" id="IPR001965">
    <property type="entry name" value="Znf_PHD"/>
</dbReference>
<evidence type="ECO:0000256" key="3">
    <source>
        <dbReference type="ARBA" id="ARBA00022833"/>
    </source>
</evidence>
<dbReference type="Pfam" id="PF25073">
    <property type="entry name" value="DUF7797"/>
    <property type="match status" value="1"/>
</dbReference>
<feature type="compositionally biased region" description="Basic and acidic residues" evidence="5">
    <location>
        <begin position="479"/>
        <end position="489"/>
    </location>
</feature>
<gene>
    <name evidence="8" type="ORF">C5167_019029</name>
</gene>
<keyword evidence="1" id="KW-0479">Metal-binding</keyword>
<organism evidence="8 9">
    <name type="scientific">Papaver somniferum</name>
    <name type="common">Opium poppy</name>
    <dbReference type="NCBI Taxonomy" id="3469"/>
    <lineage>
        <taxon>Eukaryota</taxon>
        <taxon>Viridiplantae</taxon>
        <taxon>Streptophyta</taxon>
        <taxon>Embryophyta</taxon>
        <taxon>Tracheophyta</taxon>
        <taxon>Spermatophyta</taxon>
        <taxon>Magnoliopsida</taxon>
        <taxon>Ranunculales</taxon>
        <taxon>Papaveraceae</taxon>
        <taxon>Papaveroideae</taxon>
        <taxon>Papaver</taxon>
    </lineage>
</organism>
<dbReference type="Pfam" id="PF00628">
    <property type="entry name" value="PHD"/>
    <property type="match status" value="1"/>
</dbReference>
<dbReference type="CDD" id="cd15489">
    <property type="entry name" value="PHD_SF"/>
    <property type="match status" value="1"/>
</dbReference>
<dbReference type="PROSITE" id="PS01359">
    <property type="entry name" value="ZF_PHD_1"/>
    <property type="match status" value="1"/>
</dbReference>
<evidence type="ECO:0000256" key="2">
    <source>
        <dbReference type="ARBA" id="ARBA00022771"/>
    </source>
</evidence>
<evidence type="ECO:0000256" key="4">
    <source>
        <dbReference type="PROSITE-ProRule" id="PRU00175"/>
    </source>
</evidence>
<dbReference type="InterPro" id="IPR056699">
    <property type="entry name" value="DUF7797"/>
</dbReference>
<dbReference type="PROSITE" id="PS50016">
    <property type="entry name" value="ZF_PHD_2"/>
    <property type="match status" value="1"/>
</dbReference>
<evidence type="ECO:0000256" key="5">
    <source>
        <dbReference type="SAM" id="MobiDB-lite"/>
    </source>
</evidence>
<feature type="compositionally biased region" description="Low complexity" evidence="5">
    <location>
        <begin position="228"/>
        <end position="241"/>
    </location>
</feature>
<dbReference type="SMART" id="SM00249">
    <property type="entry name" value="PHD"/>
    <property type="match status" value="1"/>
</dbReference>
<dbReference type="InterPro" id="IPR019787">
    <property type="entry name" value="Znf_PHD-finger"/>
</dbReference>
<dbReference type="AlphaFoldDB" id="A0A4Y7ISC2"/>